<dbReference type="WBParaSite" id="SRDH1_85490.1">
    <property type="protein sequence ID" value="SRDH1_85490.1"/>
    <property type="gene ID" value="SRDH1_85490"/>
</dbReference>
<dbReference type="InterPro" id="IPR000711">
    <property type="entry name" value="ATPase_OSCP/dsu"/>
</dbReference>
<sequence length="205" mass="22781">MFGVLVRRLSTSTPVLTLIQPPVQVFGLEGRYASALYSAATKQKALDKIEKDIQLIKNTLKKDVKLHEFCLDPSLQRATKINGIAQALDKLKVNDATKNLFVILAENGRLSKINSVIDKFEQIMTAYRGEVSCTVRTAKPLDKTLENELRNALNGFLKPGEKLQLTLEIDPSIIGGMVVSIGDRFVDMSIARKVRSLRGIMEQPI</sequence>
<keyword evidence="5" id="KW-0406">Ion transport</keyword>
<dbReference type="AlphaFoldDB" id="A0A183R6D1"/>
<evidence type="ECO:0000256" key="1">
    <source>
        <dbReference type="ARBA" id="ARBA00004370"/>
    </source>
</evidence>
<keyword evidence="9" id="KW-1185">Reference proteome</keyword>
<keyword evidence="6" id="KW-0472">Membrane</keyword>
<evidence type="ECO:0000256" key="4">
    <source>
        <dbReference type="ARBA" id="ARBA00022781"/>
    </source>
</evidence>
<protein>
    <recommendedName>
        <fullName evidence="8">Oligomycin sensitivity conferral protein</fullName>
    </recommendedName>
</protein>
<evidence type="ECO:0000256" key="3">
    <source>
        <dbReference type="ARBA" id="ARBA00022448"/>
    </source>
</evidence>
<keyword evidence="7" id="KW-0066">ATP synthesis</keyword>
<comment type="similarity">
    <text evidence="2">Belongs to the ATPase delta chain family.</text>
</comment>
<name>A0A183R6D1_9TREM</name>
<dbReference type="Pfam" id="PF00213">
    <property type="entry name" value="OSCP"/>
    <property type="match status" value="1"/>
</dbReference>
<evidence type="ECO:0000313" key="10">
    <source>
        <dbReference type="WBParaSite" id="SRDH1_85490.1"/>
    </source>
</evidence>
<evidence type="ECO:0000313" key="9">
    <source>
        <dbReference type="Proteomes" id="UP000050792"/>
    </source>
</evidence>
<dbReference type="Gene3D" id="1.10.520.20">
    <property type="entry name" value="N-terminal domain of the delta subunit of the F1F0-ATP synthase"/>
    <property type="match status" value="1"/>
</dbReference>
<dbReference type="SUPFAM" id="SSF47928">
    <property type="entry name" value="N-terminal domain of the delta subunit of the F1F0-ATP synthase"/>
    <property type="match status" value="1"/>
</dbReference>
<keyword evidence="4" id="KW-0375">Hydrogen ion transport</keyword>
<reference evidence="9" key="1">
    <citation type="submission" date="2022-06" db="EMBL/GenBank/DDBJ databases">
        <authorList>
            <person name="Berger JAMES D."/>
            <person name="Berger JAMES D."/>
        </authorList>
    </citation>
    <scope>NUCLEOTIDE SEQUENCE [LARGE SCALE GENOMIC DNA]</scope>
</reference>
<dbReference type="HAMAP" id="MF_01416">
    <property type="entry name" value="ATP_synth_delta_bact"/>
    <property type="match status" value="1"/>
</dbReference>
<evidence type="ECO:0000256" key="6">
    <source>
        <dbReference type="ARBA" id="ARBA00023136"/>
    </source>
</evidence>
<evidence type="ECO:0000256" key="7">
    <source>
        <dbReference type="ARBA" id="ARBA00023310"/>
    </source>
</evidence>
<evidence type="ECO:0000256" key="5">
    <source>
        <dbReference type="ARBA" id="ARBA00023065"/>
    </source>
</evidence>
<organism evidence="9 10">
    <name type="scientific">Schistosoma rodhaini</name>
    <dbReference type="NCBI Taxonomy" id="6188"/>
    <lineage>
        <taxon>Eukaryota</taxon>
        <taxon>Metazoa</taxon>
        <taxon>Spiralia</taxon>
        <taxon>Lophotrochozoa</taxon>
        <taxon>Platyhelminthes</taxon>
        <taxon>Trematoda</taxon>
        <taxon>Digenea</taxon>
        <taxon>Strigeidida</taxon>
        <taxon>Schistosomatoidea</taxon>
        <taxon>Schistosomatidae</taxon>
        <taxon>Schistosoma</taxon>
    </lineage>
</organism>
<keyword evidence="3" id="KW-0813">Transport</keyword>
<proteinExistence type="inferred from homology"/>
<dbReference type="Proteomes" id="UP000050792">
    <property type="component" value="Unassembled WGS sequence"/>
</dbReference>
<dbReference type="GO" id="GO:0046933">
    <property type="term" value="F:proton-transporting ATP synthase activity, rotational mechanism"/>
    <property type="evidence" value="ECO:0007669"/>
    <property type="project" value="InterPro"/>
</dbReference>
<reference evidence="10" key="2">
    <citation type="submission" date="2023-11" db="UniProtKB">
        <authorList>
            <consortium name="WormBaseParasite"/>
        </authorList>
    </citation>
    <scope>IDENTIFICATION</scope>
</reference>
<dbReference type="InterPro" id="IPR026015">
    <property type="entry name" value="ATP_synth_OSCP/delta_N_sf"/>
</dbReference>
<dbReference type="GO" id="GO:0016020">
    <property type="term" value="C:membrane"/>
    <property type="evidence" value="ECO:0007669"/>
    <property type="project" value="UniProtKB-SubCell"/>
</dbReference>
<evidence type="ECO:0000256" key="2">
    <source>
        <dbReference type="ARBA" id="ARBA00007046"/>
    </source>
</evidence>
<accession>A0A183R6D1</accession>
<comment type="subcellular location">
    <subcellularLocation>
        <location evidence="1">Membrane</location>
    </subcellularLocation>
</comment>
<dbReference type="PRINTS" id="PR00125">
    <property type="entry name" value="ATPASEDELTA"/>
</dbReference>
<evidence type="ECO:0000256" key="8">
    <source>
        <dbReference type="ARBA" id="ARBA00033369"/>
    </source>
</evidence>
<dbReference type="PANTHER" id="PTHR11910">
    <property type="entry name" value="ATP SYNTHASE DELTA CHAIN"/>
    <property type="match status" value="1"/>
</dbReference>
<dbReference type="NCBIfam" id="TIGR01145">
    <property type="entry name" value="ATP_synt_delta"/>
    <property type="match status" value="1"/>
</dbReference>